<accession>W4H460</accession>
<reference evidence="2" key="1">
    <citation type="submission" date="2013-12" db="EMBL/GenBank/DDBJ databases">
        <title>The Genome Sequence of Aphanomyces astaci APO3.</title>
        <authorList>
            <consortium name="The Broad Institute Genomics Platform"/>
            <person name="Russ C."/>
            <person name="Tyler B."/>
            <person name="van West P."/>
            <person name="Dieguez-Uribeondo J."/>
            <person name="Young S.K."/>
            <person name="Zeng Q."/>
            <person name="Gargeya S."/>
            <person name="Fitzgerald M."/>
            <person name="Abouelleil A."/>
            <person name="Alvarado L."/>
            <person name="Chapman S.B."/>
            <person name="Gainer-Dewar J."/>
            <person name="Goldberg J."/>
            <person name="Griggs A."/>
            <person name="Gujja S."/>
            <person name="Hansen M."/>
            <person name="Howarth C."/>
            <person name="Imamovic A."/>
            <person name="Ireland A."/>
            <person name="Larimer J."/>
            <person name="McCowan C."/>
            <person name="Murphy C."/>
            <person name="Pearson M."/>
            <person name="Poon T.W."/>
            <person name="Priest M."/>
            <person name="Roberts A."/>
            <person name="Saif S."/>
            <person name="Shea T."/>
            <person name="Sykes S."/>
            <person name="Wortman J."/>
            <person name="Nusbaum C."/>
            <person name="Birren B."/>
        </authorList>
    </citation>
    <scope>NUCLEOTIDE SEQUENCE [LARGE SCALE GENOMIC DNA]</scope>
    <source>
        <strain evidence="2">APO3</strain>
    </source>
</reference>
<protein>
    <submittedName>
        <fullName evidence="2">Uncharacterized protein</fullName>
    </submittedName>
</protein>
<name>W4H460_APHAT</name>
<dbReference type="RefSeq" id="XP_009824858.1">
    <property type="nucleotide sequence ID" value="XM_009826556.1"/>
</dbReference>
<dbReference type="EMBL" id="KI913117">
    <property type="protein sequence ID" value="ETV86386.1"/>
    <property type="molecule type" value="Genomic_DNA"/>
</dbReference>
<organism evidence="2">
    <name type="scientific">Aphanomyces astaci</name>
    <name type="common">Crayfish plague agent</name>
    <dbReference type="NCBI Taxonomy" id="112090"/>
    <lineage>
        <taxon>Eukaryota</taxon>
        <taxon>Sar</taxon>
        <taxon>Stramenopiles</taxon>
        <taxon>Oomycota</taxon>
        <taxon>Saprolegniomycetes</taxon>
        <taxon>Saprolegniales</taxon>
        <taxon>Verrucalvaceae</taxon>
        <taxon>Aphanomyces</taxon>
    </lineage>
</organism>
<proteinExistence type="predicted"/>
<gene>
    <name evidence="2" type="ORF">H257_02761</name>
</gene>
<feature type="compositionally biased region" description="Pro residues" evidence="1">
    <location>
        <begin position="173"/>
        <end position="182"/>
    </location>
</feature>
<evidence type="ECO:0000256" key="1">
    <source>
        <dbReference type="SAM" id="MobiDB-lite"/>
    </source>
</evidence>
<sequence length="411" mass="45703">MGIQDHRCKAHAKPSTPPLLATLTSAAASKSYRHRTLTNQDLEHLRADLEAILQEFEPDNADATTATDLLKQYEGLELELVECYRYFYTKDGRPLQLVVDAVERTALCTPEDGADNNNSPAIGRHSLAQALRKRLSLPKPAIATYLNAKLIAKFRKSQGKPSGSKMEGIRGPEVPPPPPPPSSSSSSSSQQQSHQRFRMAQTTKAMATLMNRVRGHSSTTTTTTDNSFNPYEVKPRHSDGGCRRSGGAEAASSMSSPMEVRCLDTGEALHADHVNQQVLEHKTKELPSKGKLSFRDKVIVFLQKYDMAAVDGVDDLLAYGGKTNEDIWEELQIKYKVNQRSRLVHLFQKYDHDRVASVDVLLEDYAGEVEDMIAYYKAKYADQRRADLIRSDPCTWNPGQANTYQLLPGGQ</sequence>
<evidence type="ECO:0000313" key="2">
    <source>
        <dbReference type="EMBL" id="ETV86386.1"/>
    </source>
</evidence>
<dbReference type="AlphaFoldDB" id="W4H460"/>
<dbReference type="OrthoDB" id="72878at2759"/>
<feature type="compositionally biased region" description="Low complexity" evidence="1">
    <location>
        <begin position="245"/>
        <end position="257"/>
    </location>
</feature>
<dbReference type="VEuPathDB" id="FungiDB:H257_02761"/>
<feature type="compositionally biased region" description="Basic and acidic residues" evidence="1">
    <location>
        <begin position="233"/>
        <end position="242"/>
    </location>
</feature>
<dbReference type="GeneID" id="20804757"/>
<feature type="region of interest" description="Disordered" evidence="1">
    <location>
        <begin position="214"/>
        <end position="257"/>
    </location>
</feature>
<feature type="region of interest" description="Disordered" evidence="1">
    <location>
        <begin position="156"/>
        <end position="200"/>
    </location>
</feature>
<feature type="compositionally biased region" description="Low complexity" evidence="1">
    <location>
        <begin position="183"/>
        <end position="193"/>
    </location>
</feature>